<comment type="caution">
    <text evidence="5">The sequence shown here is derived from an EMBL/GenBank/DDBJ whole genome shotgun (WGS) entry which is preliminary data.</text>
</comment>
<dbReference type="NCBIfam" id="TIGR00350">
    <property type="entry name" value="lytR_cpsA_psr"/>
    <property type="match status" value="1"/>
</dbReference>
<evidence type="ECO:0000256" key="2">
    <source>
        <dbReference type="SAM" id="MobiDB-lite"/>
    </source>
</evidence>
<evidence type="ECO:0000313" key="5">
    <source>
        <dbReference type="EMBL" id="MDR7086210.1"/>
    </source>
</evidence>
<feature type="compositionally biased region" description="Basic and acidic residues" evidence="2">
    <location>
        <begin position="407"/>
        <end position="423"/>
    </location>
</feature>
<evidence type="ECO:0000313" key="6">
    <source>
        <dbReference type="Proteomes" id="UP001257739"/>
    </source>
</evidence>
<feature type="region of interest" description="Disordered" evidence="2">
    <location>
        <begin position="407"/>
        <end position="437"/>
    </location>
</feature>
<evidence type="ECO:0000256" key="3">
    <source>
        <dbReference type="SAM" id="Phobius"/>
    </source>
</evidence>
<evidence type="ECO:0000259" key="4">
    <source>
        <dbReference type="Pfam" id="PF03816"/>
    </source>
</evidence>
<keyword evidence="6" id="KW-1185">Reference proteome</keyword>
<accession>A0ABU1UM42</accession>
<dbReference type="InterPro" id="IPR004474">
    <property type="entry name" value="LytR_CpsA_psr"/>
</dbReference>
<dbReference type="Gene3D" id="3.40.630.190">
    <property type="entry name" value="LCP protein"/>
    <property type="match status" value="1"/>
</dbReference>
<keyword evidence="3" id="KW-0812">Transmembrane</keyword>
<protein>
    <submittedName>
        <fullName evidence="5">LCP family protein required for cell wall assembly</fullName>
    </submittedName>
</protein>
<dbReference type="RefSeq" id="WP_309967607.1">
    <property type="nucleotide sequence ID" value="NZ_JAVDWH010000001.1"/>
</dbReference>
<dbReference type="InterPro" id="IPR050922">
    <property type="entry name" value="LytR/CpsA/Psr_CW_biosynth"/>
</dbReference>
<organism evidence="5 6">
    <name type="scientific">Aeromicrobium panaciterrae</name>
    <dbReference type="NCBI Taxonomy" id="363861"/>
    <lineage>
        <taxon>Bacteria</taxon>
        <taxon>Bacillati</taxon>
        <taxon>Actinomycetota</taxon>
        <taxon>Actinomycetes</taxon>
        <taxon>Propionibacteriales</taxon>
        <taxon>Nocardioidaceae</taxon>
        <taxon>Aeromicrobium</taxon>
    </lineage>
</organism>
<dbReference type="PANTHER" id="PTHR33392:SF6">
    <property type="entry name" value="POLYISOPRENYL-TEICHOIC ACID--PEPTIDOGLYCAN TEICHOIC ACID TRANSFERASE TAGU"/>
    <property type="match status" value="1"/>
</dbReference>
<dbReference type="EMBL" id="JAVDWH010000001">
    <property type="protein sequence ID" value="MDR7086210.1"/>
    <property type="molecule type" value="Genomic_DNA"/>
</dbReference>
<comment type="similarity">
    <text evidence="1">Belongs to the LytR/CpsA/Psr (LCP) family.</text>
</comment>
<feature type="transmembrane region" description="Helical" evidence="3">
    <location>
        <begin position="62"/>
        <end position="81"/>
    </location>
</feature>
<sequence length="437" mass="47205">MTIIFPGSAQSAVGSRFVGRIALFVWVCLLGLGGFLAFTYFTDRATFLGYFTNSDKLAIARIALVSLGVLWLMLFVDAWRLGSPFRLPFKRAAIITLINVGIVAGVAGSTAYASQLIKVSRDTVKTVFTATETTPPLKGRYNILMVGSDARKDRIGVRPDSLTIASIDATTGRTVLVSLPRNLQNVPFAADSPMRKVYPYGYNCGPTCLLNAVHTAAQNRTDLYPDSDDPGLEATIDAVEGATDLKINYYVMVNLNGFKGLVNAVGGVTMDVKTRIAMFGHDDSYKQTYIEPGEQKLDGQQALWYARSRVASDDFTRMGRQKCLMAAMLDQLSPQKVLTNATQIAASGKELLSTNIPEVELGQFADLALKSRGEKIGVVSLVPPVVSTVNPNFPAIHAMIQTAIKKSEKASAANGEKKKKDPTQRAANTTDDLAATC</sequence>
<name>A0ABU1UM42_9ACTN</name>
<dbReference type="Proteomes" id="UP001257739">
    <property type="component" value="Unassembled WGS sequence"/>
</dbReference>
<keyword evidence="3" id="KW-1133">Transmembrane helix</keyword>
<reference evidence="5 6" key="1">
    <citation type="submission" date="2023-07" db="EMBL/GenBank/DDBJ databases">
        <title>Sorghum-associated microbial communities from plants grown in Nebraska, USA.</title>
        <authorList>
            <person name="Schachtman D."/>
        </authorList>
    </citation>
    <scope>NUCLEOTIDE SEQUENCE [LARGE SCALE GENOMIC DNA]</scope>
    <source>
        <strain evidence="5 6">BE248</strain>
    </source>
</reference>
<gene>
    <name evidence="5" type="ORF">J2X11_001049</name>
</gene>
<dbReference type="Pfam" id="PF03816">
    <property type="entry name" value="LytR_cpsA_psr"/>
    <property type="match status" value="1"/>
</dbReference>
<feature type="domain" description="Cell envelope-related transcriptional attenuator" evidence="4">
    <location>
        <begin position="158"/>
        <end position="332"/>
    </location>
</feature>
<feature type="transmembrane region" description="Helical" evidence="3">
    <location>
        <begin position="93"/>
        <end position="113"/>
    </location>
</feature>
<evidence type="ECO:0000256" key="1">
    <source>
        <dbReference type="ARBA" id="ARBA00006068"/>
    </source>
</evidence>
<keyword evidence="3" id="KW-0472">Membrane</keyword>
<dbReference type="PANTHER" id="PTHR33392">
    <property type="entry name" value="POLYISOPRENYL-TEICHOIC ACID--PEPTIDOGLYCAN TEICHOIC ACID TRANSFERASE TAGU"/>
    <property type="match status" value="1"/>
</dbReference>
<feature type="transmembrane region" description="Helical" evidence="3">
    <location>
        <begin position="21"/>
        <end position="42"/>
    </location>
</feature>
<proteinExistence type="inferred from homology"/>